<keyword evidence="21" id="KW-1185">Reference proteome</keyword>
<keyword evidence="4 18" id="KW-0808">Transferase</keyword>
<dbReference type="OrthoDB" id="9804290at2"/>
<dbReference type="GO" id="GO:0046872">
    <property type="term" value="F:metal ion binding"/>
    <property type="evidence" value="ECO:0007669"/>
    <property type="project" value="UniProtKB-KW"/>
</dbReference>
<dbReference type="InterPro" id="IPR012337">
    <property type="entry name" value="RNaseH-like_sf"/>
</dbReference>
<evidence type="ECO:0000256" key="6">
    <source>
        <dbReference type="ARBA" id="ARBA00022705"/>
    </source>
</evidence>
<proteinExistence type="predicted"/>
<gene>
    <name evidence="18" type="primary">dnaQ</name>
    <name evidence="20" type="ORF">W908_03000</name>
</gene>
<dbReference type="STRING" id="1125411.W908_03000"/>
<feature type="binding site" evidence="17">
    <location>
        <position position="160"/>
    </location>
    <ligand>
        <name>a divalent metal cation</name>
        <dbReference type="ChEBI" id="CHEBI:60240"/>
        <label>1</label>
        <note>catalytic</note>
    </ligand>
</feature>
<comment type="catalytic activity">
    <reaction evidence="14 18">
        <text>DNA(n) + a 2'-deoxyribonucleoside 5'-triphosphate = DNA(n+1) + diphosphate</text>
        <dbReference type="Rhea" id="RHEA:22508"/>
        <dbReference type="Rhea" id="RHEA-COMP:17339"/>
        <dbReference type="Rhea" id="RHEA-COMP:17340"/>
        <dbReference type="ChEBI" id="CHEBI:33019"/>
        <dbReference type="ChEBI" id="CHEBI:61560"/>
        <dbReference type="ChEBI" id="CHEBI:173112"/>
        <dbReference type="EC" id="2.7.7.7"/>
    </reaction>
</comment>
<evidence type="ECO:0000256" key="13">
    <source>
        <dbReference type="ARBA" id="ARBA00023211"/>
    </source>
</evidence>
<feature type="active site" description="Proton acceptor" evidence="15">
    <location>
        <position position="155"/>
    </location>
</feature>
<evidence type="ECO:0000256" key="18">
    <source>
        <dbReference type="RuleBase" id="RU364087"/>
    </source>
</evidence>
<evidence type="ECO:0000256" key="1">
    <source>
        <dbReference type="ARBA" id="ARBA00001936"/>
    </source>
</evidence>
<keyword evidence="5 18" id="KW-0548">Nucleotidyltransferase</keyword>
<keyword evidence="8 17" id="KW-0479">Metal-binding</keyword>
<dbReference type="InterPro" id="IPR036397">
    <property type="entry name" value="RNaseH_sf"/>
</dbReference>
<comment type="cofactor">
    <cofactor evidence="1 18">
        <name>Mn(2+)</name>
        <dbReference type="ChEBI" id="CHEBI:29035"/>
    </cofactor>
</comment>
<feature type="binding site" evidence="16">
    <location>
        <position position="13"/>
    </location>
    <ligand>
        <name>substrate</name>
    </ligand>
</feature>
<dbReference type="FunFam" id="3.30.420.10:FF:000012">
    <property type="entry name" value="DNA polymerase III subunit epsilon"/>
    <property type="match status" value="1"/>
</dbReference>
<evidence type="ECO:0000256" key="5">
    <source>
        <dbReference type="ARBA" id="ARBA00022695"/>
    </source>
</evidence>
<evidence type="ECO:0000256" key="9">
    <source>
        <dbReference type="ARBA" id="ARBA00022801"/>
    </source>
</evidence>
<keyword evidence="9 18" id="KW-0378">Hydrolase</keyword>
<dbReference type="Gene3D" id="3.30.420.10">
    <property type="entry name" value="Ribonuclease H-like superfamily/Ribonuclease H"/>
    <property type="match status" value="1"/>
</dbReference>
<dbReference type="NCBIfam" id="TIGR00573">
    <property type="entry name" value="dnaq"/>
    <property type="match status" value="1"/>
</dbReference>
<feature type="binding site" evidence="17">
    <location>
        <position position="11"/>
    </location>
    <ligand>
        <name>a divalent metal cation</name>
        <dbReference type="ChEBI" id="CHEBI:60240"/>
        <label>1</label>
        <note>catalytic</note>
    </ligand>
</feature>
<evidence type="ECO:0000256" key="12">
    <source>
        <dbReference type="ARBA" id="ARBA00022932"/>
    </source>
</evidence>
<evidence type="ECO:0000256" key="16">
    <source>
        <dbReference type="PIRSR" id="PIRSR606309-2"/>
    </source>
</evidence>
<evidence type="ECO:0000313" key="20">
    <source>
        <dbReference type="EMBL" id="ALE01650.1"/>
    </source>
</evidence>
<accession>A0A0M4L4Z2</accession>
<dbReference type="EMBL" id="CP006911">
    <property type="protein sequence ID" value="ALE01650.1"/>
    <property type="molecule type" value="Genomic_DNA"/>
</dbReference>
<comment type="function">
    <text evidence="18">DNA polymerase III is a complex, multichain enzyme responsible for most of the replicative synthesis in bacteria. The epsilon subunit contain the editing function and is a proofreading 3'-5' exonuclease.</text>
</comment>
<dbReference type="PATRIC" id="fig|1125411.7.peg.585"/>
<reference evidence="20 21" key="1">
    <citation type="journal article" date="2015" name="Genome Announc.">
        <title>Genome Sequence of 'Candidatus Thioglobus singularis' Strain PS1, a Mixotroph from the SUP05 Clade of Marine Gammaproteobacteria.</title>
        <authorList>
            <person name="Marshall K.T."/>
            <person name="Morris R.M."/>
        </authorList>
    </citation>
    <scope>NUCLEOTIDE SEQUENCE [LARGE SCALE GENOMIC DNA]</scope>
    <source>
        <strain evidence="20 21">PS1</strain>
    </source>
</reference>
<evidence type="ECO:0000259" key="19">
    <source>
        <dbReference type="SMART" id="SM00479"/>
    </source>
</evidence>
<dbReference type="AlphaFoldDB" id="A0A0M4L4Z2"/>
<dbReference type="Pfam" id="PF00929">
    <property type="entry name" value="RNase_T"/>
    <property type="match status" value="1"/>
</dbReference>
<feature type="domain" description="Exonuclease" evidence="19">
    <location>
        <begin position="6"/>
        <end position="177"/>
    </location>
</feature>
<protein>
    <recommendedName>
        <fullName evidence="3 18">DNA polymerase III subunit epsilon</fullName>
        <ecNumber evidence="2 18">2.7.7.7</ecNumber>
    </recommendedName>
</protein>
<evidence type="ECO:0000256" key="8">
    <source>
        <dbReference type="ARBA" id="ARBA00022723"/>
    </source>
</evidence>
<dbReference type="NCBIfam" id="TIGR01406">
    <property type="entry name" value="dnaQ_proteo"/>
    <property type="match status" value="1"/>
</dbReference>
<dbReference type="InterPro" id="IPR006054">
    <property type="entry name" value="DnaQ"/>
</dbReference>
<feature type="binding site" evidence="16">
    <location>
        <position position="60"/>
    </location>
    <ligand>
        <name>substrate</name>
    </ligand>
</feature>
<keyword evidence="10 18" id="KW-0269">Exonuclease</keyword>
<dbReference type="GO" id="GO:0003887">
    <property type="term" value="F:DNA-directed DNA polymerase activity"/>
    <property type="evidence" value="ECO:0007669"/>
    <property type="project" value="UniProtKB-KW"/>
</dbReference>
<organism evidence="20 21">
    <name type="scientific">Candidatus Pseudothioglobus singularis PS1</name>
    <dbReference type="NCBI Taxonomy" id="1125411"/>
    <lineage>
        <taxon>Bacteria</taxon>
        <taxon>Pseudomonadati</taxon>
        <taxon>Pseudomonadota</taxon>
        <taxon>Gammaproteobacteria</taxon>
        <taxon>Candidatus Pseudothioglobaceae</taxon>
        <taxon>Candidatus Pseudothioglobus</taxon>
    </lineage>
</organism>
<comment type="subunit">
    <text evidence="18">DNA polymerase III contains a core (composed of alpha, epsilon and theta chains) that associates with a tau subunit. This core dimerizes to form the POLIII' complex. PolIII' associates with the gamma complex (composed of gamma, delta, delta', psi and chi chains) and with the beta chain to form the complete DNA polymerase III complex.</text>
</comment>
<keyword evidence="12 18" id="KW-0239">DNA-directed DNA polymerase</keyword>
<evidence type="ECO:0000256" key="11">
    <source>
        <dbReference type="ARBA" id="ARBA00022842"/>
    </source>
</evidence>
<evidence type="ECO:0000256" key="3">
    <source>
        <dbReference type="ARBA" id="ARBA00020352"/>
    </source>
</evidence>
<evidence type="ECO:0000256" key="17">
    <source>
        <dbReference type="PIRSR" id="PIRSR606309-3"/>
    </source>
</evidence>
<dbReference type="GO" id="GO:0005829">
    <property type="term" value="C:cytosol"/>
    <property type="evidence" value="ECO:0007669"/>
    <property type="project" value="TreeGrafter"/>
</dbReference>
<feature type="binding site" evidence="16">
    <location>
        <position position="11"/>
    </location>
    <ligand>
        <name>substrate</name>
    </ligand>
</feature>
<comment type="cofactor">
    <cofactor evidence="17">
        <name>Mg(2+)</name>
        <dbReference type="ChEBI" id="CHEBI:18420"/>
    </cofactor>
    <cofactor evidence="17">
        <name>Mn(2+)</name>
        <dbReference type="ChEBI" id="CHEBI:29035"/>
    </cofactor>
    <text evidence="17">Binds 2 divalent metal cations. Magnesium or manganese.</text>
</comment>
<sequence length="224" mass="25264">MQNMERLIVLDTETTGINPKEGHRIIEVGAVQIENREVSNIEFHKYIQPNRTVGDSVNIHGITDKFLINKPQFNQISDDLLSFIEGATLIIHNAPFDLGFLDNELKLNGIKKKIQDLCPVIDTLELSKKQRPGTMHNLDALCRRFGVDTSERTRHGALLDAQILAQVYIAMTGGQSNLFQETQSNVSELTDPSLIKKNIANSEKIKVILANKDETELHNNYFNN</sequence>
<dbReference type="GO" id="GO:0008408">
    <property type="term" value="F:3'-5' exonuclease activity"/>
    <property type="evidence" value="ECO:0007669"/>
    <property type="project" value="TreeGrafter"/>
</dbReference>
<evidence type="ECO:0000256" key="14">
    <source>
        <dbReference type="ARBA" id="ARBA00049244"/>
    </source>
</evidence>
<evidence type="ECO:0000256" key="10">
    <source>
        <dbReference type="ARBA" id="ARBA00022839"/>
    </source>
</evidence>
<dbReference type="EC" id="2.7.7.7" evidence="2 18"/>
<dbReference type="KEGG" id="tsn:W908_03000"/>
<evidence type="ECO:0000256" key="15">
    <source>
        <dbReference type="PIRSR" id="PIRSR606309-1"/>
    </source>
</evidence>
<dbReference type="SUPFAM" id="SSF53098">
    <property type="entry name" value="Ribonuclease H-like"/>
    <property type="match status" value="1"/>
</dbReference>
<dbReference type="GO" id="GO:0003677">
    <property type="term" value="F:DNA binding"/>
    <property type="evidence" value="ECO:0007669"/>
    <property type="project" value="InterPro"/>
</dbReference>
<feature type="binding site" evidence="16">
    <location>
        <position position="160"/>
    </location>
    <ligand>
        <name>substrate</name>
    </ligand>
</feature>
<feature type="binding site" evidence="17">
    <location>
        <position position="13"/>
    </location>
    <ligand>
        <name>a divalent metal cation</name>
        <dbReference type="ChEBI" id="CHEBI:60240"/>
        <label>1</label>
        <note>catalytic</note>
    </ligand>
</feature>
<dbReference type="Proteomes" id="UP000068905">
    <property type="component" value="Chromosome"/>
</dbReference>
<keyword evidence="11 17" id="KW-0460">Magnesium</keyword>
<dbReference type="InterPro" id="IPR006309">
    <property type="entry name" value="DnaQ_proteo"/>
</dbReference>
<dbReference type="SMART" id="SM00479">
    <property type="entry name" value="EXOIII"/>
    <property type="match status" value="1"/>
</dbReference>
<dbReference type="RefSeq" id="WP_053819864.1">
    <property type="nucleotide sequence ID" value="NZ_CP006911.1"/>
</dbReference>
<dbReference type="GO" id="GO:0045004">
    <property type="term" value="P:DNA replication proofreading"/>
    <property type="evidence" value="ECO:0007669"/>
    <property type="project" value="TreeGrafter"/>
</dbReference>
<evidence type="ECO:0000256" key="4">
    <source>
        <dbReference type="ARBA" id="ARBA00022679"/>
    </source>
</evidence>
<dbReference type="PANTHER" id="PTHR30231:SF41">
    <property type="entry name" value="DNA POLYMERASE III SUBUNIT EPSILON"/>
    <property type="match status" value="1"/>
</dbReference>
<keyword evidence="6 18" id="KW-0235">DNA replication</keyword>
<keyword evidence="7 18" id="KW-0540">Nuclease</keyword>
<evidence type="ECO:0000313" key="21">
    <source>
        <dbReference type="Proteomes" id="UP000068905"/>
    </source>
</evidence>
<evidence type="ECO:0000256" key="2">
    <source>
        <dbReference type="ARBA" id="ARBA00012417"/>
    </source>
</evidence>
<dbReference type="NCBIfam" id="NF004316">
    <property type="entry name" value="PRK05711.1"/>
    <property type="match status" value="1"/>
</dbReference>
<dbReference type="InterPro" id="IPR013520">
    <property type="entry name" value="Ribonucl_H"/>
</dbReference>
<dbReference type="PANTHER" id="PTHR30231">
    <property type="entry name" value="DNA POLYMERASE III SUBUNIT EPSILON"/>
    <property type="match status" value="1"/>
</dbReference>
<dbReference type="CDD" id="cd06131">
    <property type="entry name" value="DNA_pol_III_epsilon_Ecoli_like"/>
    <property type="match status" value="1"/>
</dbReference>
<name>A0A0M4L4Z2_9GAMM</name>
<keyword evidence="13 17" id="KW-0464">Manganese</keyword>
<evidence type="ECO:0000256" key="7">
    <source>
        <dbReference type="ARBA" id="ARBA00022722"/>
    </source>
</evidence>